<feature type="region of interest" description="Disordered" evidence="1">
    <location>
        <begin position="446"/>
        <end position="479"/>
    </location>
</feature>
<sequence length="754" mass="82666">MANEPRPIPPIRLQPPSVDFIDNRLPSYHDAFQHPNARFDSALQQFVSNVTNTTASNDAGSGAASAQAPTFPSRGALESGSNRDPTAFWTAIFSEAMVEFVAKYPEPKDRAKSGYSVRTQTTWDGINAQLQKAREVYDGTKQGFSGRCKRAFRKIGDKAVDPAKQFAKALPEFDYTSPVLAAVQLLADTFQTASEVRERVTSSFEEKDLEELFGDIEVFLATFPDKDKLREASITLVVSVMKAVEDAIGFFLSNQRSRAMSALGRGKAYQKPLLTSLDDIQTNSEKLIHQAQNAHIAETQEGLKAIWDQTGRLIFIQQQAGLAVVYMMDKVDSIERAGLRILNVVNNLLNDAADNKKDLAQLTSAVAHLTEKVVDLASRGSTPQPERQQLAWPSPGLPALSSPSPYHTLMWVPHQQQQPPALPQQHHQYPPQFPHMPGPYTFPPGAFPGFPPPITAPTPAQPQPTLSETLTPHLGPPNLDLADISAISTSTSQIPLPDRARAERVAQTPQFRSWLVTPSSRELLIHGDFPRPGGTSLRVSGLSLLCAMVLQAVRAREGYIGLGFFCGRHVEEDDAALGGRGMVRSLVGQLVRDLGEVRGWEGDVEGVRRGDVGALCALFVWLVVNRVEEGRTVVVLVDGVSHYETDEWEGDMLKVLKMLLALVRDGVGGAVVKVLVTSPWSTDEVQELFGEDDEKGFISMAELPRAGNSFSTMRLESSLNRRVSGGDDSNGEDDEDDDDDDDDEDDDDEDEDDD</sequence>
<evidence type="ECO:0008006" key="4">
    <source>
        <dbReference type="Google" id="ProtNLM"/>
    </source>
</evidence>
<feature type="compositionally biased region" description="Pro residues" evidence="1">
    <location>
        <begin position="446"/>
        <end position="462"/>
    </location>
</feature>
<name>A0AAJ0MGH8_9PEZI</name>
<gene>
    <name evidence="2" type="ORF">B0T25DRAFT_567070</name>
</gene>
<dbReference type="PANTHER" id="PTHR40619">
    <property type="entry name" value="FUNGAL STAND N-TERMINAL GOODBYE DOMAIN-CONTAINING PROTEIN"/>
    <property type="match status" value="1"/>
</dbReference>
<dbReference type="Proteomes" id="UP001275084">
    <property type="component" value="Unassembled WGS sequence"/>
</dbReference>
<reference evidence="2" key="2">
    <citation type="submission" date="2023-06" db="EMBL/GenBank/DDBJ databases">
        <authorList>
            <consortium name="Lawrence Berkeley National Laboratory"/>
            <person name="Haridas S."/>
            <person name="Hensen N."/>
            <person name="Bonometti L."/>
            <person name="Westerberg I."/>
            <person name="Brannstrom I.O."/>
            <person name="Guillou S."/>
            <person name="Cros-Aarteil S."/>
            <person name="Calhoun S."/>
            <person name="Kuo A."/>
            <person name="Mondo S."/>
            <person name="Pangilinan J."/>
            <person name="Riley R."/>
            <person name="Labutti K."/>
            <person name="Andreopoulos B."/>
            <person name="Lipzen A."/>
            <person name="Chen C."/>
            <person name="Yanf M."/>
            <person name="Daum C."/>
            <person name="Ng V."/>
            <person name="Clum A."/>
            <person name="Steindorff A."/>
            <person name="Ohm R."/>
            <person name="Martin F."/>
            <person name="Silar P."/>
            <person name="Natvig D."/>
            <person name="Lalanne C."/>
            <person name="Gautier V."/>
            <person name="Ament-Velasquez S.L."/>
            <person name="Kruys A."/>
            <person name="Hutchinson M.I."/>
            <person name="Powell A.J."/>
            <person name="Barry K."/>
            <person name="Miller A.N."/>
            <person name="Grigoriev I.V."/>
            <person name="Debuchy R."/>
            <person name="Gladieux P."/>
            <person name="Thoren M.H."/>
            <person name="Johannesson H."/>
        </authorList>
    </citation>
    <scope>NUCLEOTIDE SEQUENCE</scope>
    <source>
        <strain evidence="2">CBS 955.72</strain>
    </source>
</reference>
<evidence type="ECO:0000313" key="2">
    <source>
        <dbReference type="EMBL" id="KAK3357820.1"/>
    </source>
</evidence>
<evidence type="ECO:0000256" key="1">
    <source>
        <dbReference type="SAM" id="MobiDB-lite"/>
    </source>
</evidence>
<feature type="compositionally biased region" description="Acidic residues" evidence="1">
    <location>
        <begin position="729"/>
        <end position="754"/>
    </location>
</feature>
<feature type="region of interest" description="Disordered" evidence="1">
    <location>
        <begin position="379"/>
        <end position="398"/>
    </location>
</feature>
<feature type="region of interest" description="Disordered" evidence="1">
    <location>
        <begin position="717"/>
        <end position="754"/>
    </location>
</feature>
<proteinExistence type="predicted"/>
<dbReference type="AlphaFoldDB" id="A0AAJ0MGH8"/>
<comment type="caution">
    <text evidence="2">The sequence shown here is derived from an EMBL/GenBank/DDBJ whole genome shotgun (WGS) entry which is preliminary data.</text>
</comment>
<evidence type="ECO:0000313" key="3">
    <source>
        <dbReference type="Proteomes" id="UP001275084"/>
    </source>
</evidence>
<dbReference type="EMBL" id="JAUIQD010000003">
    <property type="protein sequence ID" value="KAK3357820.1"/>
    <property type="molecule type" value="Genomic_DNA"/>
</dbReference>
<keyword evidence="3" id="KW-1185">Reference proteome</keyword>
<feature type="compositionally biased region" description="Low complexity" evidence="1">
    <location>
        <begin position="57"/>
        <end position="68"/>
    </location>
</feature>
<protein>
    <recommendedName>
        <fullName evidence="4">Fungal STAND N-terminal Goodbye domain-containing protein</fullName>
    </recommendedName>
</protein>
<organism evidence="2 3">
    <name type="scientific">Lasiosphaeria hispida</name>
    <dbReference type="NCBI Taxonomy" id="260671"/>
    <lineage>
        <taxon>Eukaryota</taxon>
        <taxon>Fungi</taxon>
        <taxon>Dikarya</taxon>
        <taxon>Ascomycota</taxon>
        <taxon>Pezizomycotina</taxon>
        <taxon>Sordariomycetes</taxon>
        <taxon>Sordariomycetidae</taxon>
        <taxon>Sordariales</taxon>
        <taxon>Lasiosphaeriaceae</taxon>
        <taxon>Lasiosphaeria</taxon>
    </lineage>
</organism>
<dbReference type="PANTHER" id="PTHR40619:SF3">
    <property type="entry name" value="FUNGAL STAND N-TERMINAL GOODBYE DOMAIN-CONTAINING PROTEIN"/>
    <property type="match status" value="1"/>
</dbReference>
<reference evidence="2" key="1">
    <citation type="journal article" date="2023" name="Mol. Phylogenet. Evol.">
        <title>Genome-scale phylogeny and comparative genomics of the fungal order Sordariales.</title>
        <authorList>
            <person name="Hensen N."/>
            <person name="Bonometti L."/>
            <person name="Westerberg I."/>
            <person name="Brannstrom I.O."/>
            <person name="Guillou S."/>
            <person name="Cros-Aarteil S."/>
            <person name="Calhoun S."/>
            <person name="Haridas S."/>
            <person name="Kuo A."/>
            <person name="Mondo S."/>
            <person name="Pangilinan J."/>
            <person name="Riley R."/>
            <person name="LaButti K."/>
            <person name="Andreopoulos B."/>
            <person name="Lipzen A."/>
            <person name="Chen C."/>
            <person name="Yan M."/>
            <person name="Daum C."/>
            <person name="Ng V."/>
            <person name="Clum A."/>
            <person name="Steindorff A."/>
            <person name="Ohm R.A."/>
            <person name="Martin F."/>
            <person name="Silar P."/>
            <person name="Natvig D.O."/>
            <person name="Lalanne C."/>
            <person name="Gautier V."/>
            <person name="Ament-Velasquez S.L."/>
            <person name="Kruys A."/>
            <person name="Hutchinson M.I."/>
            <person name="Powell A.J."/>
            <person name="Barry K."/>
            <person name="Miller A.N."/>
            <person name="Grigoriev I.V."/>
            <person name="Debuchy R."/>
            <person name="Gladieux P."/>
            <person name="Hiltunen Thoren M."/>
            <person name="Johannesson H."/>
        </authorList>
    </citation>
    <scope>NUCLEOTIDE SEQUENCE</scope>
    <source>
        <strain evidence="2">CBS 955.72</strain>
    </source>
</reference>
<feature type="region of interest" description="Disordered" evidence="1">
    <location>
        <begin position="57"/>
        <end position="82"/>
    </location>
</feature>
<accession>A0AAJ0MGH8</accession>